<dbReference type="Gene3D" id="1.10.10.10">
    <property type="entry name" value="Winged helix-like DNA-binding domain superfamily/Winged helix DNA-binding domain"/>
    <property type="match status" value="1"/>
</dbReference>
<evidence type="ECO:0000259" key="2">
    <source>
        <dbReference type="Pfam" id="PF01035"/>
    </source>
</evidence>
<sequence>MARKHPSAQDFNLAVYQIVKAIPPRKVITCGQIAKLLSLPSQARRVRESVNFIAHTSAPGAWHRVIATSGVISVHGPNAQLHLLEAEGIEVTVGIVGESRVDVEKWGWFPEANDIRFDAGTLSDDEQEWGA</sequence>
<dbReference type="InterPro" id="IPR052520">
    <property type="entry name" value="ATL_DNA_repair"/>
</dbReference>
<name>A0AAD4GL50_BOLED</name>
<feature type="domain" description="Methylated-DNA-[protein]-cysteine S-methyltransferase DNA binding" evidence="2">
    <location>
        <begin position="10"/>
        <end position="89"/>
    </location>
</feature>
<dbReference type="Proteomes" id="UP001194468">
    <property type="component" value="Unassembled WGS sequence"/>
</dbReference>
<protein>
    <recommendedName>
        <fullName evidence="2">Methylated-DNA-[protein]-cysteine S-methyltransferase DNA binding domain-containing protein</fullName>
    </recommendedName>
</protein>
<reference evidence="4" key="2">
    <citation type="journal article" date="2020" name="Nat. Commun.">
        <title>Large-scale genome sequencing of mycorrhizal fungi provides insights into the early evolution of symbiotic traits.</title>
        <authorList>
            <person name="Miyauchi S."/>
            <person name="Kiss E."/>
            <person name="Kuo A."/>
            <person name="Drula E."/>
            <person name="Kohler A."/>
            <person name="Sanchez-Garcia M."/>
            <person name="Morin E."/>
            <person name="Andreopoulos B."/>
            <person name="Barry K.W."/>
            <person name="Bonito G."/>
            <person name="Buee M."/>
            <person name="Carver A."/>
            <person name="Chen C."/>
            <person name="Cichocki N."/>
            <person name="Clum A."/>
            <person name="Culley D."/>
            <person name="Crous P.W."/>
            <person name="Fauchery L."/>
            <person name="Girlanda M."/>
            <person name="Hayes R.D."/>
            <person name="Keri Z."/>
            <person name="LaButti K."/>
            <person name="Lipzen A."/>
            <person name="Lombard V."/>
            <person name="Magnuson J."/>
            <person name="Maillard F."/>
            <person name="Murat C."/>
            <person name="Nolan M."/>
            <person name="Ohm R.A."/>
            <person name="Pangilinan J."/>
            <person name="Pereira M.F."/>
            <person name="Perotto S."/>
            <person name="Peter M."/>
            <person name="Pfister S."/>
            <person name="Riley R."/>
            <person name="Sitrit Y."/>
            <person name="Stielow J.B."/>
            <person name="Szollosi G."/>
            <person name="Zifcakova L."/>
            <person name="Stursova M."/>
            <person name="Spatafora J.W."/>
            <person name="Tedersoo L."/>
            <person name="Vaario L.M."/>
            <person name="Yamada A."/>
            <person name="Yan M."/>
            <person name="Wang P."/>
            <person name="Xu J."/>
            <person name="Bruns T."/>
            <person name="Baldrian P."/>
            <person name="Vilgalys R."/>
            <person name="Dunand C."/>
            <person name="Henrissat B."/>
            <person name="Grigoriev I.V."/>
            <person name="Hibbett D."/>
            <person name="Nagy L.G."/>
            <person name="Martin F.M."/>
        </authorList>
    </citation>
    <scope>NUCLEOTIDE SEQUENCE</scope>
    <source>
        <strain evidence="4">BED1</strain>
    </source>
</reference>
<gene>
    <name evidence="3" type="ORF">L210DRAFT_2687287</name>
    <name evidence="4" type="ORF">L210DRAFT_3756757</name>
</gene>
<dbReference type="Pfam" id="PF01035">
    <property type="entry name" value="DNA_binding_1"/>
    <property type="match status" value="1"/>
</dbReference>
<organism evidence="4 5">
    <name type="scientific">Boletus edulis BED1</name>
    <dbReference type="NCBI Taxonomy" id="1328754"/>
    <lineage>
        <taxon>Eukaryota</taxon>
        <taxon>Fungi</taxon>
        <taxon>Dikarya</taxon>
        <taxon>Basidiomycota</taxon>
        <taxon>Agaricomycotina</taxon>
        <taxon>Agaricomycetes</taxon>
        <taxon>Agaricomycetidae</taxon>
        <taxon>Boletales</taxon>
        <taxon>Boletineae</taxon>
        <taxon>Boletaceae</taxon>
        <taxon>Boletoideae</taxon>
        <taxon>Boletus</taxon>
    </lineage>
</organism>
<keyword evidence="5" id="KW-1185">Reference proteome</keyword>
<dbReference type="GO" id="GO:0006281">
    <property type="term" value="P:DNA repair"/>
    <property type="evidence" value="ECO:0007669"/>
    <property type="project" value="InterPro"/>
</dbReference>
<dbReference type="CDD" id="cd06445">
    <property type="entry name" value="ATase"/>
    <property type="match status" value="1"/>
</dbReference>
<comment type="caution">
    <text evidence="4">The sequence shown here is derived from an EMBL/GenBank/DDBJ whole genome shotgun (WGS) entry which is preliminary data.</text>
</comment>
<proteinExistence type="predicted"/>
<dbReference type="InterPro" id="IPR014048">
    <property type="entry name" value="MethylDNA_cys_MeTrfase_DNA-bd"/>
</dbReference>
<accession>A0AAD4GL50</accession>
<evidence type="ECO:0000256" key="1">
    <source>
        <dbReference type="ARBA" id="ARBA00022763"/>
    </source>
</evidence>
<dbReference type="EMBL" id="WHUW01000312">
    <property type="protein sequence ID" value="KAF8415594.1"/>
    <property type="molecule type" value="Genomic_DNA"/>
</dbReference>
<dbReference type="PANTHER" id="PTHR42942">
    <property type="entry name" value="6-O-METHYLGUANINE DNA METHYLTRANSFERASE"/>
    <property type="match status" value="1"/>
</dbReference>
<dbReference type="InterPro" id="IPR036217">
    <property type="entry name" value="MethylDNA_cys_MeTrfase_DNAb"/>
</dbReference>
<dbReference type="GO" id="GO:0003824">
    <property type="term" value="F:catalytic activity"/>
    <property type="evidence" value="ECO:0007669"/>
    <property type="project" value="InterPro"/>
</dbReference>
<reference evidence="4" key="1">
    <citation type="submission" date="2019-10" db="EMBL/GenBank/DDBJ databases">
        <authorList>
            <consortium name="DOE Joint Genome Institute"/>
            <person name="Kuo A."/>
            <person name="Miyauchi S."/>
            <person name="Kiss E."/>
            <person name="Drula E."/>
            <person name="Kohler A."/>
            <person name="Sanchez-Garcia M."/>
            <person name="Andreopoulos B."/>
            <person name="Barry K.W."/>
            <person name="Bonito G."/>
            <person name="Buee M."/>
            <person name="Carver A."/>
            <person name="Chen C."/>
            <person name="Cichocki N."/>
            <person name="Clum A."/>
            <person name="Culley D."/>
            <person name="Crous P.W."/>
            <person name="Fauchery L."/>
            <person name="Girlanda M."/>
            <person name="Hayes R."/>
            <person name="Keri Z."/>
            <person name="LaButti K."/>
            <person name="Lipzen A."/>
            <person name="Lombard V."/>
            <person name="Magnuson J."/>
            <person name="Maillard F."/>
            <person name="Morin E."/>
            <person name="Murat C."/>
            <person name="Nolan M."/>
            <person name="Ohm R."/>
            <person name="Pangilinan J."/>
            <person name="Pereira M."/>
            <person name="Perotto S."/>
            <person name="Peter M."/>
            <person name="Riley R."/>
            <person name="Sitrit Y."/>
            <person name="Stielow B."/>
            <person name="Szollosi G."/>
            <person name="Zifcakova L."/>
            <person name="Stursova M."/>
            <person name="Spatafora J.W."/>
            <person name="Tedersoo L."/>
            <person name="Vaario L.-M."/>
            <person name="Yamada A."/>
            <person name="Yan M."/>
            <person name="Wang P."/>
            <person name="Xu J."/>
            <person name="Bruns T."/>
            <person name="Baldrian P."/>
            <person name="Vilgalys R."/>
            <person name="Henrissat B."/>
            <person name="Grigoriev I.V."/>
            <person name="Hibbett D."/>
            <person name="Nagy L.G."/>
            <person name="Martin F.M."/>
        </authorList>
    </citation>
    <scope>NUCLEOTIDE SEQUENCE</scope>
    <source>
        <strain evidence="4">BED1</strain>
    </source>
</reference>
<keyword evidence="1" id="KW-0227">DNA damage</keyword>
<evidence type="ECO:0000313" key="4">
    <source>
        <dbReference type="EMBL" id="KAF8448935.1"/>
    </source>
</evidence>
<dbReference type="PANTHER" id="PTHR42942:SF1">
    <property type="entry name" value="ALKYLTRANSFERASE-LIKE PROTEIN 1"/>
    <property type="match status" value="1"/>
</dbReference>
<dbReference type="EMBL" id="WHUW01000003">
    <property type="protein sequence ID" value="KAF8448935.1"/>
    <property type="molecule type" value="Genomic_DNA"/>
</dbReference>
<dbReference type="SUPFAM" id="SSF46767">
    <property type="entry name" value="Methylated DNA-protein cysteine methyltransferase, C-terminal domain"/>
    <property type="match status" value="1"/>
</dbReference>
<evidence type="ECO:0000313" key="3">
    <source>
        <dbReference type="EMBL" id="KAF8415594.1"/>
    </source>
</evidence>
<dbReference type="InterPro" id="IPR036388">
    <property type="entry name" value="WH-like_DNA-bd_sf"/>
</dbReference>
<dbReference type="AlphaFoldDB" id="A0AAD4GL50"/>
<evidence type="ECO:0000313" key="5">
    <source>
        <dbReference type="Proteomes" id="UP001194468"/>
    </source>
</evidence>